<keyword evidence="6" id="KW-1185">Reference proteome</keyword>
<evidence type="ECO:0000259" key="4">
    <source>
        <dbReference type="PROSITE" id="PS50835"/>
    </source>
</evidence>
<evidence type="ECO:0000256" key="3">
    <source>
        <dbReference type="ARBA" id="ARBA00023319"/>
    </source>
</evidence>
<feature type="domain" description="Ig-like" evidence="4">
    <location>
        <begin position="25"/>
        <end position="141"/>
    </location>
</feature>
<dbReference type="GO" id="GO:0001817">
    <property type="term" value="P:regulation of cytokine production"/>
    <property type="evidence" value="ECO:0007669"/>
    <property type="project" value="TreeGrafter"/>
</dbReference>
<dbReference type="GO" id="GO:0009897">
    <property type="term" value="C:external side of plasma membrane"/>
    <property type="evidence" value="ECO:0007669"/>
    <property type="project" value="TreeGrafter"/>
</dbReference>
<dbReference type="GO" id="GO:0050852">
    <property type="term" value="P:T cell receptor signaling pathway"/>
    <property type="evidence" value="ECO:0007669"/>
    <property type="project" value="TreeGrafter"/>
</dbReference>
<protein>
    <recommendedName>
        <fullName evidence="4">Ig-like domain-containing protein</fullName>
    </recommendedName>
</protein>
<dbReference type="GO" id="GO:0005102">
    <property type="term" value="F:signaling receptor binding"/>
    <property type="evidence" value="ECO:0007669"/>
    <property type="project" value="TreeGrafter"/>
</dbReference>
<dbReference type="SUPFAM" id="SSF48726">
    <property type="entry name" value="Immunoglobulin"/>
    <property type="match status" value="4"/>
</dbReference>
<dbReference type="InterPro" id="IPR053896">
    <property type="entry name" value="BTN3A2-like_Ig-C"/>
</dbReference>
<name>A0A8C4Z0X8_GADMO</name>
<dbReference type="AlphaFoldDB" id="A0A8C4Z0X8"/>
<dbReference type="SMART" id="SM00409">
    <property type="entry name" value="IG"/>
    <property type="match status" value="2"/>
</dbReference>
<feature type="domain" description="Ig-like" evidence="4">
    <location>
        <begin position="166"/>
        <end position="228"/>
    </location>
</feature>
<dbReference type="PROSITE" id="PS50835">
    <property type="entry name" value="IG_LIKE"/>
    <property type="match status" value="3"/>
</dbReference>
<dbReference type="Ensembl" id="ENSGMOT00000004094.2">
    <property type="protein sequence ID" value="ENSGMOP00000003974.2"/>
    <property type="gene ID" value="ENSGMOG00000003710.2"/>
</dbReference>
<dbReference type="PANTHER" id="PTHR24100:SF151">
    <property type="entry name" value="ICOS LIGAND"/>
    <property type="match status" value="1"/>
</dbReference>
<dbReference type="InterPro" id="IPR036179">
    <property type="entry name" value="Ig-like_dom_sf"/>
</dbReference>
<dbReference type="InterPro" id="IPR013783">
    <property type="entry name" value="Ig-like_fold"/>
</dbReference>
<evidence type="ECO:0000256" key="1">
    <source>
        <dbReference type="ARBA" id="ARBA00004370"/>
    </source>
</evidence>
<feature type="domain" description="Ig-like" evidence="4">
    <location>
        <begin position="309"/>
        <end position="408"/>
    </location>
</feature>
<reference evidence="5" key="1">
    <citation type="submission" date="2025-08" db="UniProtKB">
        <authorList>
            <consortium name="Ensembl"/>
        </authorList>
    </citation>
    <scope>IDENTIFICATION</scope>
</reference>
<comment type="subcellular location">
    <subcellularLocation>
        <location evidence="1">Membrane</location>
    </subcellularLocation>
</comment>
<evidence type="ECO:0000313" key="6">
    <source>
        <dbReference type="Proteomes" id="UP000694546"/>
    </source>
</evidence>
<reference evidence="5" key="2">
    <citation type="submission" date="2025-09" db="UniProtKB">
        <authorList>
            <consortium name="Ensembl"/>
        </authorList>
    </citation>
    <scope>IDENTIFICATION</scope>
</reference>
<dbReference type="PANTHER" id="PTHR24100">
    <property type="entry name" value="BUTYROPHILIN"/>
    <property type="match status" value="1"/>
</dbReference>
<dbReference type="Pfam" id="PF07686">
    <property type="entry name" value="V-set"/>
    <property type="match status" value="1"/>
</dbReference>
<dbReference type="GO" id="GO:1903037">
    <property type="term" value="P:regulation of leukocyte cell-cell adhesion"/>
    <property type="evidence" value="ECO:0007669"/>
    <property type="project" value="UniProtKB-ARBA"/>
</dbReference>
<keyword evidence="3" id="KW-0393">Immunoglobulin domain</keyword>
<keyword evidence="2" id="KW-0472">Membrane</keyword>
<dbReference type="InterPro" id="IPR003599">
    <property type="entry name" value="Ig_sub"/>
</dbReference>
<dbReference type="InterPro" id="IPR013106">
    <property type="entry name" value="Ig_V-set"/>
</dbReference>
<dbReference type="Proteomes" id="UP000694546">
    <property type="component" value="Chromosome 17"/>
</dbReference>
<organism evidence="5 6">
    <name type="scientific">Gadus morhua</name>
    <name type="common">Atlantic cod</name>
    <dbReference type="NCBI Taxonomy" id="8049"/>
    <lineage>
        <taxon>Eukaryota</taxon>
        <taxon>Metazoa</taxon>
        <taxon>Chordata</taxon>
        <taxon>Craniata</taxon>
        <taxon>Vertebrata</taxon>
        <taxon>Euteleostomi</taxon>
        <taxon>Actinopterygii</taxon>
        <taxon>Neopterygii</taxon>
        <taxon>Teleostei</taxon>
        <taxon>Neoteleostei</taxon>
        <taxon>Acanthomorphata</taxon>
        <taxon>Zeiogadaria</taxon>
        <taxon>Gadariae</taxon>
        <taxon>Gadiformes</taxon>
        <taxon>Gadoidei</taxon>
        <taxon>Gadidae</taxon>
        <taxon>Gadus</taxon>
    </lineage>
</organism>
<dbReference type="GeneTree" id="ENSGT01050000244843"/>
<dbReference type="InterPro" id="IPR050504">
    <property type="entry name" value="IgSF_BTN/MOG"/>
</dbReference>
<dbReference type="Pfam" id="PF22705">
    <property type="entry name" value="C2-set_3"/>
    <property type="match status" value="2"/>
</dbReference>
<sequence length="420" mass="47832">MNSHICLHLKRSKVNDRYLGCVPQPHLLFLFLGSSLCLGEALNVRALVGDDVTLSVDTQTSSDISEAIVEWSRTDLNPDIVHRHENRRTIYEHQNPAYRGRTMLSAEDLDRGIISLKLSNVRLADEGNYTCLFKSTENMYSVHLLVGKTGHPPPPIHNPNPTLLPVLVLGCRAKGWYPQPKLSWWTTEGALLPAVTMPANQEEDRLYNISSTLVVERKSPNRHLICRVHQELACDLHMSDLPPPLQTEATSSDIGEAIVEWSRKDLAPDIVHLHENRRTIFEHQNPAYRGRTMLSAEDLEMGIISLKLPNVRQADEGNYTCLFKLEQETTLFYSGLVLDCRAKGWYPEPKLSWWNADGHLLPAVTMTSNQDPDRLYNISSTVEVEWESLSRPFTCRVHQELFNQTRVTEIHLPGRSCYVW</sequence>
<evidence type="ECO:0000256" key="2">
    <source>
        <dbReference type="ARBA" id="ARBA00023136"/>
    </source>
</evidence>
<accession>A0A8C4Z0X8</accession>
<proteinExistence type="predicted"/>
<evidence type="ECO:0000313" key="5">
    <source>
        <dbReference type="Ensembl" id="ENSGMOP00000003974.2"/>
    </source>
</evidence>
<dbReference type="InterPro" id="IPR007110">
    <property type="entry name" value="Ig-like_dom"/>
</dbReference>
<dbReference type="Gene3D" id="2.60.40.10">
    <property type="entry name" value="Immunoglobulins"/>
    <property type="match status" value="4"/>
</dbReference>
<dbReference type="SMART" id="SM00406">
    <property type="entry name" value="IGv"/>
    <property type="match status" value="2"/>
</dbReference>
<dbReference type="GO" id="GO:0050863">
    <property type="term" value="P:regulation of T cell activation"/>
    <property type="evidence" value="ECO:0007669"/>
    <property type="project" value="UniProtKB-ARBA"/>
</dbReference>